<keyword evidence="4" id="KW-1185">Reference proteome</keyword>
<gene>
    <name evidence="3" type="ORF">SAMN02745824_2729</name>
</gene>
<feature type="region of interest" description="Disordered" evidence="1">
    <location>
        <begin position="33"/>
        <end position="96"/>
    </location>
</feature>
<evidence type="ECO:0000313" key="4">
    <source>
        <dbReference type="Proteomes" id="UP000185192"/>
    </source>
</evidence>
<feature type="signal peptide" evidence="2">
    <location>
        <begin position="1"/>
        <end position="32"/>
    </location>
</feature>
<proteinExistence type="predicted"/>
<evidence type="ECO:0008006" key="5">
    <source>
        <dbReference type="Google" id="ProtNLM"/>
    </source>
</evidence>
<evidence type="ECO:0000256" key="1">
    <source>
        <dbReference type="SAM" id="MobiDB-lite"/>
    </source>
</evidence>
<dbReference type="OrthoDB" id="7595731at2"/>
<dbReference type="EMBL" id="FSQW01000002">
    <property type="protein sequence ID" value="SIO04049.1"/>
    <property type="molecule type" value="Genomic_DNA"/>
</dbReference>
<dbReference type="AlphaFoldDB" id="A0A1N6G918"/>
<evidence type="ECO:0000256" key="2">
    <source>
        <dbReference type="SAM" id="SignalP"/>
    </source>
</evidence>
<accession>A0A1N6G918</accession>
<feature type="compositionally biased region" description="Acidic residues" evidence="1">
    <location>
        <begin position="76"/>
        <end position="96"/>
    </location>
</feature>
<dbReference type="RefSeq" id="WP_074205712.1">
    <property type="nucleotide sequence ID" value="NZ_FSQW01000002.1"/>
</dbReference>
<dbReference type="InterPro" id="IPR028974">
    <property type="entry name" value="TSP_type-3_rpt"/>
</dbReference>
<protein>
    <recommendedName>
        <fullName evidence="5">Thrombospondin type 3 repeat-containing protein</fullName>
    </recommendedName>
</protein>
<sequence length="96" mass="10070">MHSKNSAKPRIRMTPYLITVGAGLSLATSAIASPDMEKAAQQEPEESEIPAPTIDTDGDGTADAWDRSGDGKPDAWDTDGDGEPDLLDDDGDGKPD</sequence>
<dbReference type="GO" id="GO:0005509">
    <property type="term" value="F:calcium ion binding"/>
    <property type="evidence" value="ECO:0007669"/>
    <property type="project" value="InterPro"/>
</dbReference>
<name>A0A1N6G918_9SPHN</name>
<dbReference type="SUPFAM" id="SSF103647">
    <property type="entry name" value="TSP type-3 repeat"/>
    <property type="match status" value="1"/>
</dbReference>
<organism evidence="3 4">
    <name type="scientific">Parasphingorhabdus marina DSM 22363</name>
    <dbReference type="NCBI Taxonomy" id="1123272"/>
    <lineage>
        <taxon>Bacteria</taxon>
        <taxon>Pseudomonadati</taxon>
        <taxon>Pseudomonadota</taxon>
        <taxon>Alphaproteobacteria</taxon>
        <taxon>Sphingomonadales</taxon>
        <taxon>Sphingomonadaceae</taxon>
        <taxon>Parasphingorhabdus</taxon>
    </lineage>
</organism>
<evidence type="ECO:0000313" key="3">
    <source>
        <dbReference type="EMBL" id="SIO04049.1"/>
    </source>
</evidence>
<keyword evidence="2" id="KW-0732">Signal</keyword>
<reference evidence="4" key="1">
    <citation type="submission" date="2016-11" db="EMBL/GenBank/DDBJ databases">
        <authorList>
            <person name="Varghese N."/>
            <person name="Submissions S."/>
        </authorList>
    </citation>
    <scope>NUCLEOTIDE SEQUENCE [LARGE SCALE GENOMIC DNA]</scope>
    <source>
        <strain evidence="4">DSM 22363</strain>
    </source>
</reference>
<feature type="compositionally biased region" description="Basic and acidic residues" evidence="1">
    <location>
        <begin position="64"/>
        <end position="75"/>
    </location>
</feature>
<dbReference type="Proteomes" id="UP000185192">
    <property type="component" value="Unassembled WGS sequence"/>
</dbReference>
<feature type="chain" id="PRO_5012952457" description="Thrombospondin type 3 repeat-containing protein" evidence="2">
    <location>
        <begin position="33"/>
        <end position="96"/>
    </location>
</feature>